<accession>A0A1F6P7M4</accession>
<gene>
    <name evidence="1" type="ORF">A2563_00840</name>
</gene>
<evidence type="ECO:0008006" key="3">
    <source>
        <dbReference type="Google" id="ProtNLM"/>
    </source>
</evidence>
<organism evidence="1 2">
    <name type="scientific">Candidatus Magasanikbacteria bacterium RIFOXYD1_FULL_40_23</name>
    <dbReference type="NCBI Taxonomy" id="1798705"/>
    <lineage>
        <taxon>Bacteria</taxon>
        <taxon>Candidatus Magasanikiibacteriota</taxon>
    </lineage>
</organism>
<dbReference type="STRING" id="1798705.A2563_00840"/>
<protein>
    <recommendedName>
        <fullName evidence="3">HTH arsR-type domain-containing protein</fullName>
    </recommendedName>
</protein>
<dbReference type="InterPro" id="IPR036388">
    <property type="entry name" value="WH-like_DNA-bd_sf"/>
</dbReference>
<comment type="caution">
    <text evidence="1">The sequence shown here is derived from an EMBL/GenBank/DDBJ whole genome shotgun (WGS) entry which is preliminary data.</text>
</comment>
<name>A0A1F6P7M4_9BACT</name>
<evidence type="ECO:0000313" key="1">
    <source>
        <dbReference type="EMBL" id="OGH92118.1"/>
    </source>
</evidence>
<dbReference type="EMBL" id="MFRA01000008">
    <property type="protein sequence ID" value="OGH92118.1"/>
    <property type="molecule type" value="Genomic_DNA"/>
</dbReference>
<dbReference type="InterPro" id="IPR036390">
    <property type="entry name" value="WH_DNA-bd_sf"/>
</dbReference>
<dbReference type="Proteomes" id="UP000176634">
    <property type="component" value="Unassembled WGS sequence"/>
</dbReference>
<dbReference type="Gene3D" id="1.10.10.10">
    <property type="entry name" value="Winged helix-like DNA-binding domain superfamily/Winged helix DNA-binding domain"/>
    <property type="match status" value="1"/>
</dbReference>
<reference evidence="1 2" key="1">
    <citation type="journal article" date="2016" name="Nat. Commun.">
        <title>Thousands of microbial genomes shed light on interconnected biogeochemical processes in an aquifer system.</title>
        <authorList>
            <person name="Anantharaman K."/>
            <person name="Brown C.T."/>
            <person name="Hug L.A."/>
            <person name="Sharon I."/>
            <person name="Castelle C.J."/>
            <person name="Probst A.J."/>
            <person name="Thomas B.C."/>
            <person name="Singh A."/>
            <person name="Wilkins M.J."/>
            <person name="Karaoz U."/>
            <person name="Brodie E.L."/>
            <person name="Williams K.H."/>
            <person name="Hubbard S.S."/>
            <person name="Banfield J.F."/>
        </authorList>
    </citation>
    <scope>NUCLEOTIDE SEQUENCE [LARGE SCALE GENOMIC DNA]</scope>
</reference>
<dbReference type="AlphaFoldDB" id="A0A1F6P7M4"/>
<dbReference type="SUPFAM" id="SSF46785">
    <property type="entry name" value="Winged helix' DNA-binding domain"/>
    <property type="match status" value="1"/>
</dbReference>
<evidence type="ECO:0000313" key="2">
    <source>
        <dbReference type="Proteomes" id="UP000176634"/>
    </source>
</evidence>
<sequence length="200" mass="22900">MLEQLFGSKTRIKLLHIFFHSPERPFYVRELARLAESQLNAVRRELSNLEKVGLIMPTVVDAEDVSEGTGTGRSKYYKLDAGCLLHFELKALLFKAQILYERELIEILKTKAGKVKMLLFTGCFTDAKNAETDILLVGEVRPTLVSKLVGDFEKKLNKSLRYTIMSEKELNDRREIGDKFLYSIFEGKHIVVVDEINKVS</sequence>
<proteinExistence type="predicted"/>